<dbReference type="PATRIC" id="fig|1423779.3.peg.504"/>
<evidence type="ECO:0000256" key="2">
    <source>
        <dbReference type="ARBA" id="ARBA00006479"/>
    </source>
</evidence>
<dbReference type="InterPro" id="IPR036388">
    <property type="entry name" value="WH-like_DNA-bd_sf"/>
</dbReference>
<dbReference type="Gene3D" id="3.30.420.40">
    <property type="match status" value="2"/>
</dbReference>
<name>A0A0R1WFX2_9LACO</name>
<keyword evidence="3" id="KW-0119">Carbohydrate metabolism</keyword>
<evidence type="ECO:0000313" key="4">
    <source>
        <dbReference type="EMBL" id="KRM15156.1"/>
    </source>
</evidence>
<dbReference type="PANTHER" id="PTHR18964">
    <property type="entry name" value="ROK (REPRESSOR, ORF, KINASE) FAMILY"/>
    <property type="match status" value="1"/>
</dbReference>
<evidence type="ECO:0000313" key="5">
    <source>
        <dbReference type="Proteomes" id="UP000050973"/>
    </source>
</evidence>
<comment type="similarity">
    <text evidence="2">Belongs to the ROK (NagC/XylR) family.</text>
</comment>
<dbReference type="InterPro" id="IPR049874">
    <property type="entry name" value="ROK_cs"/>
</dbReference>
<evidence type="ECO:0000256" key="3">
    <source>
        <dbReference type="ARBA" id="ARBA00022629"/>
    </source>
</evidence>
<dbReference type="PROSITE" id="PS01125">
    <property type="entry name" value="ROK"/>
    <property type="match status" value="1"/>
</dbReference>
<dbReference type="EMBL" id="AZGE01000015">
    <property type="protein sequence ID" value="KRM15156.1"/>
    <property type="molecule type" value="Genomic_DNA"/>
</dbReference>
<evidence type="ECO:0000256" key="1">
    <source>
        <dbReference type="ARBA" id="ARBA00002486"/>
    </source>
</evidence>
<accession>A0A0R1WFX2</accession>
<dbReference type="InterPro" id="IPR000600">
    <property type="entry name" value="ROK"/>
</dbReference>
<gene>
    <name evidence="4" type="ORF">FC49_GL000497</name>
</gene>
<comment type="function">
    <text evidence="1">Transcriptional repressor of xylose-utilizing enzymes.</text>
</comment>
<organism evidence="4 5">
    <name type="scientific">Limosilactobacillus oris DSM 4864</name>
    <dbReference type="NCBI Taxonomy" id="1423779"/>
    <lineage>
        <taxon>Bacteria</taxon>
        <taxon>Bacillati</taxon>
        <taxon>Bacillota</taxon>
        <taxon>Bacilli</taxon>
        <taxon>Lactobacillales</taxon>
        <taxon>Lactobacillaceae</taxon>
        <taxon>Limosilactobacillus</taxon>
    </lineage>
</organism>
<proteinExistence type="inferred from homology"/>
<dbReference type="Pfam" id="PF13412">
    <property type="entry name" value="HTH_24"/>
    <property type="match status" value="1"/>
</dbReference>
<dbReference type="RefSeq" id="WP_056984547.1">
    <property type="nucleotide sequence ID" value="NZ_AZGE01000015.1"/>
</dbReference>
<dbReference type="GO" id="GO:0042732">
    <property type="term" value="P:D-xylose metabolic process"/>
    <property type="evidence" value="ECO:0007669"/>
    <property type="project" value="UniProtKB-KW"/>
</dbReference>
<comment type="caution">
    <text evidence="4">The sequence shown here is derived from an EMBL/GenBank/DDBJ whole genome shotgun (WGS) entry which is preliminary data.</text>
</comment>
<dbReference type="InterPro" id="IPR043129">
    <property type="entry name" value="ATPase_NBD"/>
</dbReference>
<dbReference type="InterPro" id="IPR036390">
    <property type="entry name" value="WH_DNA-bd_sf"/>
</dbReference>
<dbReference type="Pfam" id="PF00480">
    <property type="entry name" value="ROK"/>
    <property type="match status" value="1"/>
</dbReference>
<sequence length="393" mass="44270">MTIDHRNLSRINNRKLVLQQLFNNQETSRAEIARQLKLNKSTVSSIYTELDDAGLIQEVRQGESTSSGGRKPNLVRLNPNYGFVASFNIGTAYMASMFNYINGEIIRYNRQPIERFDILTIMQMIKKEIQQMQEFDQTNRGLLAIAFSIHGIVYNNKVLDSPFLDLDGIDLQGYFEKEFGVPVVLENEANLSAVFENDFCVADNIRGLITISIHRGIGVGVIANGQLYRGNRGMAGEIGRTLMIDRFATGSKKLVKMESLCSEDAIIGQVKAVKGIDKISSAELVRLYHYDSQVLQIFDHAAELIAEASYNAIVSFGPQEVYFNSTLFEDIPELYEQIRTKLVEMGAFSPIKKIVGSRMTSLLGASSLAIHRALQLDHYQLRLRWPNEVKNVE</sequence>
<protein>
    <submittedName>
        <fullName evidence="4">ROK family protein</fullName>
    </submittedName>
</protein>
<reference evidence="4 5" key="1">
    <citation type="journal article" date="2015" name="Genome Announc.">
        <title>Expanding the biotechnology potential of lactobacilli through comparative genomics of 213 strains and associated genera.</title>
        <authorList>
            <person name="Sun Z."/>
            <person name="Harris H.M."/>
            <person name="McCann A."/>
            <person name="Guo C."/>
            <person name="Argimon S."/>
            <person name="Zhang W."/>
            <person name="Yang X."/>
            <person name="Jeffery I.B."/>
            <person name="Cooney J.C."/>
            <person name="Kagawa T.F."/>
            <person name="Liu W."/>
            <person name="Song Y."/>
            <person name="Salvetti E."/>
            <person name="Wrobel A."/>
            <person name="Rasinkangas P."/>
            <person name="Parkhill J."/>
            <person name="Rea M.C."/>
            <person name="O'Sullivan O."/>
            <person name="Ritari J."/>
            <person name="Douillard F.P."/>
            <person name="Paul Ross R."/>
            <person name="Yang R."/>
            <person name="Briner A.E."/>
            <person name="Felis G.E."/>
            <person name="de Vos W.M."/>
            <person name="Barrangou R."/>
            <person name="Klaenhammer T.R."/>
            <person name="Caufield P.W."/>
            <person name="Cui Y."/>
            <person name="Zhang H."/>
            <person name="O'Toole P.W."/>
        </authorList>
    </citation>
    <scope>NUCLEOTIDE SEQUENCE [LARGE SCALE GENOMIC DNA]</scope>
    <source>
        <strain evidence="4 5">DSM 4864</strain>
    </source>
</reference>
<dbReference type="PANTHER" id="PTHR18964:SF149">
    <property type="entry name" value="BIFUNCTIONAL UDP-N-ACETYLGLUCOSAMINE 2-EPIMERASE_N-ACETYLMANNOSAMINE KINASE"/>
    <property type="match status" value="1"/>
</dbReference>
<dbReference type="SUPFAM" id="SSF53067">
    <property type="entry name" value="Actin-like ATPase domain"/>
    <property type="match status" value="1"/>
</dbReference>
<dbReference type="Proteomes" id="UP000050973">
    <property type="component" value="Unassembled WGS sequence"/>
</dbReference>
<keyword evidence="3" id="KW-0859">Xylose metabolism</keyword>
<dbReference type="SUPFAM" id="SSF46785">
    <property type="entry name" value="Winged helix' DNA-binding domain"/>
    <property type="match status" value="1"/>
</dbReference>
<dbReference type="Gene3D" id="1.10.10.10">
    <property type="entry name" value="Winged helix-like DNA-binding domain superfamily/Winged helix DNA-binding domain"/>
    <property type="match status" value="1"/>
</dbReference>
<dbReference type="AlphaFoldDB" id="A0A0R1WFX2"/>